<reference evidence="5" key="1">
    <citation type="submission" date="2021-01" db="UniProtKB">
        <authorList>
            <consortium name="EnsemblMetazoa"/>
        </authorList>
    </citation>
    <scope>IDENTIFICATION</scope>
</reference>
<evidence type="ECO:0000313" key="6">
    <source>
        <dbReference type="Proteomes" id="UP000594262"/>
    </source>
</evidence>
<feature type="compositionally biased region" description="Low complexity" evidence="3">
    <location>
        <begin position="72"/>
        <end position="85"/>
    </location>
</feature>
<dbReference type="Gene3D" id="3.30.70.330">
    <property type="match status" value="1"/>
</dbReference>
<feature type="region of interest" description="Disordered" evidence="3">
    <location>
        <begin position="1"/>
        <end position="88"/>
    </location>
</feature>
<dbReference type="GO" id="GO:0005634">
    <property type="term" value="C:nucleus"/>
    <property type="evidence" value="ECO:0007669"/>
    <property type="project" value="TreeGrafter"/>
</dbReference>
<dbReference type="GO" id="GO:0008143">
    <property type="term" value="F:poly(A) binding"/>
    <property type="evidence" value="ECO:0007669"/>
    <property type="project" value="TreeGrafter"/>
</dbReference>
<dbReference type="Proteomes" id="UP000594262">
    <property type="component" value="Unplaced"/>
</dbReference>
<evidence type="ECO:0000256" key="3">
    <source>
        <dbReference type="SAM" id="MobiDB-lite"/>
    </source>
</evidence>
<evidence type="ECO:0000259" key="4">
    <source>
        <dbReference type="PROSITE" id="PS50102"/>
    </source>
</evidence>
<name>A0A7M5TZ61_9CNID</name>
<sequence>MSDEKWLEDSGNLEQKEEEPFPYAEGEHEEMPDETVEEDPEIEAIKARVKEMEEEAAKLKEMQKEAEDSLMSPSSHGASPAASSEAKGDIDSRSVYVGNVDYSATATELEQHFHGCGSVNRVTILCDKFSGHPKGFAFVEFADKESVENSVTLSDTLFKGRQIKVTPKRTNIPGISTTNRGFRARGRGRGRGGFGYSPRRGRGAYRSRRASHFSPY</sequence>
<dbReference type="SMART" id="SM00360">
    <property type="entry name" value="RRM"/>
    <property type="match status" value="1"/>
</dbReference>
<dbReference type="AlphaFoldDB" id="A0A7M5TZ61"/>
<dbReference type="RefSeq" id="XP_066923594.1">
    <property type="nucleotide sequence ID" value="XM_067067493.1"/>
</dbReference>
<dbReference type="InterPro" id="IPR035979">
    <property type="entry name" value="RBD_domain_sf"/>
</dbReference>
<feature type="compositionally biased region" description="Basic residues" evidence="3">
    <location>
        <begin position="199"/>
        <end position="216"/>
    </location>
</feature>
<dbReference type="PANTHER" id="PTHR23236:SF12">
    <property type="entry name" value="EUKARYOTIC INITIATION FACTOR 4B-RELATED"/>
    <property type="match status" value="1"/>
</dbReference>
<dbReference type="PROSITE" id="PS50102">
    <property type="entry name" value="RRM"/>
    <property type="match status" value="1"/>
</dbReference>
<organism evidence="5 6">
    <name type="scientific">Clytia hemisphaerica</name>
    <dbReference type="NCBI Taxonomy" id="252671"/>
    <lineage>
        <taxon>Eukaryota</taxon>
        <taxon>Metazoa</taxon>
        <taxon>Cnidaria</taxon>
        <taxon>Hydrozoa</taxon>
        <taxon>Hydroidolina</taxon>
        <taxon>Leptothecata</taxon>
        <taxon>Obeliida</taxon>
        <taxon>Clytiidae</taxon>
        <taxon>Clytia</taxon>
    </lineage>
</organism>
<keyword evidence="6" id="KW-1185">Reference proteome</keyword>
<feature type="compositionally biased region" description="Acidic residues" evidence="3">
    <location>
        <begin position="27"/>
        <end position="42"/>
    </location>
</feature>
<feature type="compositionally biased region" description="Basic and acidic residues" evidence="3">
    <location>
        <begin position="1"/>
        <end position="19"/>
    </location>
</feature>
<proteinExistence type="predicted"/>
<dbReference type="EnsemblMetazoa" id="CLYHEMT003868.1">
    <property type="protein sequence ID" value="CLYHEMP003868.1"/>
    <property type="gene ID" value="CLYHEMG003868"/>
</dbReference>
<dbReference type="GeneID" id="136810908"/>
<feature type="compositionally biased region" description="Basic and acidic residues" evidence="3">
    <location>
        <begin position="43"/>
        <end position="67"/>
    </location>
</feature>
<feature type="domain" description="RRM" evidence="4">
    <location>
        <begin position="93"/>
        <end position="170"/>
    </location>
</feature>
<feature type="region of interest" description="Disordered" evidence="3">
    <location>
        <begin position="170"/>
        <end position="216"/>
    </location>
</feature>
<evidence type="ECO:0000256" key="1">
    <source>
        <dbReference type="ARBA" id="ARBA00022884"/>
    </source>
</evidence>
<dbReference type="Pfam" id="PF00076">
    <property type="entry name" value="RRM_1"/>
    <property type="match status" value="1"/>
</dbReference>
<evidence type="ECO:0000256" key="2">
    <source>
        <dbReference type="PROSITE-ProRule" id="PRU00176"/>
    </source>
</evidence>
<dbReference type="InterPro" id="IPR000504">
    <property type="entry name" value="RRM_dom"/>
</dbReference>
<dbReference type="InterPro" id="IPR012677">
    <property type="entry name" value="Nucleotide-bd_a/b_plait_sf"/>
</dbReference>
<dbReference type="SUPFAM" id="SSF54928">
    <property type="entry name" value="RNA-binding domain, RBD"/>
    <property type="match status" value="1"/>
</dbReference>
<evidence type="ECO:0000313" key="5">
    <source>
        <dbReference type="EnsemblMetazoa" id="CLYHEMP003868.1"/>
    </source>
</evidence>
<dbReference type="OrthoDB" id="4726at2759"/>
<dbReference type="PANTHER" id="PTHR23236">
    <property type="entry name" value="EUKARYOTIC TRANSLATION INITIATION FACTOR 4B/4H"/>
    <property type="match status" value="1"/>
</dbReference>
<keyword evidence="1 2" id="KW-0694">RNA-binding</keyword>
<accession>A0A7M5TZ61</accession>
<protein>
    <recommendedName>
        <fullName evidence="4">RRM domain-containing protein</fullName>
    </recommendedName>
</protein>